<sequence>MSSTKLESEFQGFLEQGRFMLQRSRGSGEHVFYPRVVAPRTGARDLEWVEASGMGTVNATTVVRKREPEADYNVALIDLKEGPRIMSRVEGIAPDAVRIGMRVRARIADDGGKSLLVFDALLETP</sequence>
<evidence type="ECO:0000313" key="2">
    <source>
        <dbReference type="EMBL" id="QKH39750.1"/>
    </source>
</evidence>
<evidence type="ECO:0000259" key="1">
    <source>
        <dbReference type="Pfam" id="PF01796"/>
    </source>
</evidence>
<reference evidence="2 3" key="1">
    <citation type="submission" date="2020-05" db="EMBL/GenBank/DDBJ databases">
        <title>FDA dAtabase for Regulatory Grade micrObial Sequences (FDA-ARGOS): Supporting development and validation of Infectious Disease Dx tests.</title>
        <authorList>
            <person name="Sproer C."/>
            <person name="Gronow S."/>
            <person name="Severitt S."/>
            <person name="Schroder I."/>
            <person name="Tallon L."/>
            <person name="Sadzewicz L."/>
            <person name="Zhao X."/>
            <person name="Vavikolanu K."/>
            <person name="Mehta A."/>
            <person name="Aluvathingal J."/>
            <person name="Nadendla S."/>
            <person name="Myers T."/>
            <person name="Yan Y."/>
            <person name="Sichtig H."/>
        </authorList>
    </citation>
    <scope>NUCLEOTIDE SEQUENCE [LARGE SCALE GENOMIC DNA]</scope>
    <source>
        <strain evidence="2 3">FDAARGOS_790</strain>
    </source>
</reference>
<proteinExistence type="predicted"/>
<dbReference type="InterPro" id="IPR052513">
    <property type="entry name" value="Thioester_dehydratase-like"/>
</dbReference>
<dbReference type="EMBL" id="CP053985">
    <property type="protein sequence ID" value="QKH39750.1"/>
    <property type="molecule type" value="Genomic_DNA"/>
</dbReference>
<dbReference type="AlphaFoldDB" id="A0A7D4E7B6"/>
<dbReference type="PANTHER" id="PTHR34075:SF5">
    <property type="entry name" value="BLR3430 PROTEIN"/>
    <property type="match status" value="1"/>
</dbReference>
<dbReference type="RefSeq" id="WP_173150262.1">
    <property type="nucleotide sequence ID" value="NZ_CP053985.1"/>
</dbReference>
<organism evidence="2 3">
    <name type="scientific">Achromobacter pestifer</name>
    <dbReference type="NCBI Taxonomy" id="1353889"/>
    <lineage>
        <taxon>Bacteria</taxon>
        <taxon>Pseudomonadati</taxon>
        <taxon>Pseudomonadota</taxon>
        <taxon>Betaproteobacteria</taxon>
        <taxon>Burkholderiales</taxon>
        <taxon>Alcaligenaceae</taxon>
        <taxon>Achromobacter</taxon>
    </lineage>
</organism>
<keyword evidence="3" id="KW-1185">Reference proteome</keyword>
<dbReference type="InterPro" id="IPR012340">
    <property type="entry name" value="NA-bd_OB-fold"/>
</dbReference>
<dbReference type="InterPro" id="IPR002878">
    <property type="entry name" value="ChsH2_C"/>
</dbReference>
<accession>A0A7D4E7B6</accession>
<dbReference type="PANTHER" id="PTHR34075">
    <property type="entry name" value="BLR3430 PROTEIN"/>
    <property type="match status" value="1"/>
</dbReference>
<evidence type="ECO:0000313" key="3">
    <source>
        <dbReference type="Proteomes" id="UP000500970"/>
    </source>
</evidence>
<gene>
    <name evidence="2" type="ORF">FOC84_18920</name>
</gene>
<name>A0A7D4E7B6_9BURK</name>
<dbReference type="SUPFAM" id="SSF50249">
    <property type="entry name" value="Nucleic acid-binding proteins"/>
    <property type="match status" value="1"/>
</dbReference>
<dbReference type="Pfam" id="PF01796">
    <property type="entry name" value="OB_ChsH2_C"/>
    <property type="match status" value="1"/>
</dbReference>
<dbReference type="Proteomes" id="UP000500970">
    <property type="component" value="Chromosome"/>
</dbReference>
<protein>
    <submittedName>
        <fullName evidence="2">OB-fold domain-containing protein</fullName>
    </submittedName>
</protein>
<dbReference type="KEGG" id="apes:FOC84_18920"/>
<feature type="domain" description="ChsH2 C-terminal OB-fold" evidence="1">
    <location>
        <begin position="48"/>
        <end position="107"/>
    </location>
</feature>